<proteinExistence type="predicted"/>
<evidence type="ECO:0000313" key="1">
    <source>
        <dbReference type="EMBL" id="MBX50555.1"/>
    </source>
</evidence>
<dbReference type="AlphaFoldDB" id="A0A2P2P735"/>
<sequence>MHQDLKQLFLVQSGPAFQFGFYKFRFHARRWGFQLATRISTYYLQEIY</sequence>
<name>A0A2P2P735_RHIMU</name>
<accession>A0A2P2P735</accession>
<protein>
    <submittedName>
        <fullName evidence="1">Uncharacterized protein</fullName>
    </submittedName>
</protein>
<dbReference type="EMBL" id="GGEC01070071">
    <property type="protein sequence ID" value="MBX50555.1"/>
    <property type="molecule type" value="Transcribed_RNA"/>
</dbReference>
<reference evidence="1" key="1">
    <citation type="submission" date="2018-02" db="EMBL/GenBank/DDBJ databases">
        <title>Rhizophora mucronata_Transcriptome.</title>
        <authorList>
            <person name="Meera S.P."/>
            <person name="Sreeshan A."/>
            <person name="Augustine A."/>
        </authorList>
    </citation>
    <scope>NUCLEOTIDE SEQUENCE</scope>
    <source>
        <tissue evidence="1">Leaf</tissue>
    </source>
</reference>
<organism evidence="1">
    <name type="scientific">Rhizophora mucronata</name>
    <name type="common">Asiatic mangrove</name>
    <dbReference type="NCBI Taxonomy" id="61149"/>
    <lineage>
        <taxon>Eukaryota</taxon>
        <taxon>Viridiplantae</taxon>
        <taxon>Streptophyta</taxon>
        <taxon>Embryophyta</taxon>
        <taxon>Tracheophyta</taxon>
        <taxon>Spermatophyta</taxon>
        <taxon>Magnoliopsida</taxon>
        <taxon>eudicotyledons</taxon>
        <taxon>Gunneridae</taxon>
        <taxon>Pentapetalae</taxon>
        <taxon>rosids</taxon>
        <taxon>fabids</taxon>
        <taxon>Malpighiales</taxon>
        <taxon>Rhizophoraceae</taxon>
        <taxon>Rhizophora</taxon>
    </lineage>
</organism>